<dbReference type="GO" id="GO:0022625">
    <property type="term" value="C:cytosolic large ribosomal subunit"/>
    <property type="evidence" value="ECO:0007669"/>
    <property type="project" value="TreeGrafter"/>
</dbReference>
<dbReference type="HAMAP" id="MF_01366">
    <property type="entry name" value="Ribosomal_uL13"/>
    <property type="match status" value="1"/>
</dbReference>
<keyword evidence="2" id="KW-0689">Ribosomal protein</keyword>
<dbReference type="AlphaFoldDB" id="A0A8E7PGF8"/>
<dbReference type="GO" id="GO:0003735">
    <property type="term" value="F:structural constituent of ribosome"/>
    <property type="evidence" value="ECO:0007669"/>
    <property type="project" value="InterPro"/>
</dbReference>
<sequence>MNNTYIEKTITQPTWYLIDAKSKNLGRLSTFISVLLKGKNNTKYTLHVNPKIHLIIINARHINVTGQKKYQKVYKRHSGKPGKLKKEYFEHLNKRIPSRIIEHSVQGMLPKNSLGKQLFRQLYVYPDNQHPHIAQKPKIITFN</sequence>
<dbReference type="EMBL" id="MN240357">
    <property type="protein sequence ID" value="QVY58193.1"/>
    <property type="molecule type" value="Genomic_DNA"/>
</dbReference>
<dbReference type="GO" id="GO:0003729">
    <property type="term" value="F:mRNA binding"/>
    <property type="evidence" value="ECO:0007669"/>
    <property type="project" value="TreeGrafter"/>
</dbReference>
<organism evidence="2">
    <name type="scientific">Eucheuma denticulatum</name>
    <dbReference type="NCBI Taxonomy" id="305493"/>
    <lineage>
        <taxon>Eukaryota</taxon>
        <taxon>Rhodophyta</taxon>
        <taxon>Florideophyceae</taxon>
        <taxon>Rhodymeniophycidae</taxon>
        <taxon>Gigartinales</taxon>
        <taxon>Solieriaceae</taxon>
        <taxon>Eucheuma</taxon>
    </lineage>
</organism>
<comment type="similarity">
    <text evidence="1">Belongs to the universal ribosomal protein uL13 family.</text>
</comment>
<gene>
    <name evidence="2" type="primary">rpl13</name>
</gene>
<keyword evidence="2" id="KW-0934">Plastid</keyword>
<keyword evidence="2" id="KW-0687">Ribonucleoprotein</keyword>
<dbReference type="GO" id="GO:0017148">
    <property type="term" value="P:negative regulation of translation"/>
    <property type="evidence" value="ECO:0007669"/>
    <property type="project" value="TreeGrafter"/>
</dbReference>
<dbReference type="PANTHER" id="PTHR11545">
    <property type="entry name" value="RIBOSOMAL PROTEIN L13"/>
    <property type="match status" value="1"/>
</dbReference>
<reference evidence="2" key="2">
    <citation type="journal article" date="2021" name="Genomics">
        <title>Comparative analysis of mitochondrial genomes of Nirvanini and Evacanthini (Hemiptera: Cicadellidae) reveals an explicit evolutionary relationship.</title>
        <authorList>
            <person name="Du Y."/>
            <person name="Liang Z."/>
            <person name="Dietrich C.H."/>
            <person name="Dai W."/>
        </authorList>
    </citation>
    <scope>NUCLEOTIDE SEQUENCE</scope>
</reference>
<accession>A0A8E7PGF8</accession>
<dbReference type="Pfam" id="PF00572">
    <property type="entry name" value="Ribosomal_L13"/>
    <property type="match status" value="1"/>
</dbReference>
<evidence type="ECO:0000313" key="2">
    <source>
        <dbReference type="EMBL" id="QVY58193.1"/>
    </source>
</evidence>
<dbReference type="CDD" id="cd00392">
    <property type="entry name" value="Ribosomal_L13"/>
    <property type="match status" value="1"/>
</dbReference>
<name>A0A8E7PGF8_9FLOR</name>
<evidence type="ECO:0000256" key="1">
    <source>
        <dbReference type="ARBA" id="ARBA00006227"/>
    </source>
</evidence>
<dbReference type="InterPro" id="IPR005823">
    <property type="entry name" value="Ribosomal_uL13_bac-type"/>
</dbReference>
<dbReference type="PANTHER" id="PTHR11545:SF2">
    <property type="entry name" value="LARGE RIBOSOMAL SUBUNIT PROTEIN UL13M"/>
    <property type="match status" value="1"/>
</dbReference>
<dbReference type="NCBIfam" id="TIGR01066">
    <property type="entry name" value="rplM_bact"/>
    <property type="match status" value="1"/>
</dbReference>
<dbReference type="PIRSF" id="PIRSF002181">
    <property type="entry name" value="Ribosomal_L13"/>
    <property type="match status" value="1"/>
</dbReference>
<proteinExistence type="inferred from homology"/>
<protein>
    <submittedName>
        <fullName evidence="2">50S ribosomal protein L13</fullName>
    </submittedName>
</protein>
<reference evidence="2" key="1">
    <citation type="submission" date="2019-07" db="EMBL/GenBank/DDBJ databases">
        <authorList>
            <person name="Zhang J."/>
            <person name="Liu T."/>
        </authorList>
    </citation>
    <scope>NUCLEOTIDE SEQUENCE</scope>
</reference>
<dbReference type="InterPro" id="IPR005822">
    <property type="entry name" value="Ribosomal_uL13"/>
</dbReference>
<dbReference type="GO" id="GO:0006412">
    <property type="term" value="P:translation"/>
    <property type="evidence" value="ECO:0007669"/>
    <property type="project" value="InterPro"/>
</dbReference>
<geneLocation type="plastid" evidence="2"/>